<dbReference type="SUPFAM" id="SSF55604">
    <property type="entry name" value="Glucose permease domain IIB"/>
    <property type="match status" value="1"/>
</dbReference>
<gene>
    <name evidence="16" type="ORF">BO225_03105</name>
</gene>
<reference evidence="16 17" key="1">
    <citation type="submission" date="2016-11" db="EMBL/GenBank/DDBJ databases">
        <title>Description of two novel members of the family Erysipelotrichaceae: Ileibacterium lipovorans gen. nov., sp. nov. and Dubosiella newyorkensis, gen. nov., sp. nov.</title>
        <authorList>
            <person name="Cox L.M."/>
            <person name="Sohn J."/>
            <person name="Tyrrell K.L."/>
            <person name="Citron D.M."/>
            <person name="Lawson P.A."/>
            <person name="Patel N.B."/>
            <person name="Iizumi T."/>
            <person name="Perez-Perez G.I."/>
            <person name="Goldstein E.J."/>
            <person name="Blaser M.J."/>
        </authorList>
    </citation>
    <scope>NUCLEOTIDE SEQUENCE [LARGE SCALE GENOMIC DNA]</scope>
    <source>
        <strain evidence="16 17">NYU-BL-A4</strain>
    </source>
</reference>
<dbReference type="GeneID" id="78274936"/>
<keyword evidence="17" id="KW-1185">Reference proteome</keyword>
<evidence type="ECO:0000259" key="15">
    <source>
        <dbReference type="PROSITE" id="PS51103"/>
    </source>
</evidence>
<evidence type="ECO:0000256" key="10">
    <source>
        <dbReference type="ARBA" id="ARBA00023136"/>
    </source>
</evidence>
<feature type="transmembrane region" description="Helical" evidence="12">
    <location>
        <begin position="220"/>
        <end position="242"/>
    </location>
</feature>
<name>A0A1U7NPA0_9FIRM</name>
<feature type="transmembrane region" description="Helical" evidence="12">
    <location>
        <begin position="152"/>
        <end position="173"/>
    </location>
</feature>
<dbReference type="InterPro" id="IPR001127">
    <property type="entry name" value="PTS_EIIA_1_perm"/>
</dbReference>
<comment type="caution">
    <text evidence="16">The sequence shown here is derived from an EMBL/GenBank/DDBJ whole genome shotgun (WGS) entry which is preliminary data.</text>
</comment>
<feature type="transmembrane region" description="Helical" evidence="12">
    <location>
        <begin position="443"/>
        <end position="465"/>
    </location>
</feature>
<keyword evidence="2" id="KW-0813">Transport</keyword>
<dbReference type="PANTHER" id="PTHR30175">
    <property type="entry name" value="PHOSPHOTRANSFERASE SYSTEM TRANSPORT PROTEIN"/>
    <property type="match status" value="1"/>
</dbReference>
<dbReference type="PROSITE" id="PS51103">
    <property type="entry name" value="PTS_EIIC_TYPE_1"/>
    <property type="match status" value="1"/>
</dbReference>
<dbReference type="NCBIfam" id="TIGR00830">
    <property type="entry name" value="PTBA"/>
    <property type="match status" value="1"/>
</dbReference>
<evidence type="ECO:0000259" key="14">
    <source>
        <dbReference type="PROSITE" id="PS51098"/>
    </source>
</evidence>
<feature type="domain" description="PTS EIIA type-1" evidence="13">
    <location>
        <begin position="505"/>
        <end position="609"/>
    </location>
</feature>
<comment type="subcellular location">
    <subcellularLocation>
        <location evidence="1">Cell membrane</location>
        <topology evidence="1">Multi-pass membrane protein</topology>
    </subcellularLocation>
</comment>
<evidence type="ECO:0000256" key="2">
    <source>
        <dbReference type="ARBA" id="ARBA00022448"/>
    </source>
</evidence>
<keyword evidence="10 12" id="KW-0472">Membrane</keyword>
<organism evidence="16 17">
    <name type="scientific">Dubosiella newyorkensis</name>
    <dbReference type="NCBI Taxonomy" id="1862672"/>
    <lineage>
        <taxon>Bacteria</taxon>
        <taxon>Bacillati</taxon>
        <taxon>Bacillota</taxon>
        <taxon>Erysipelotrichia</taxon>
        <taxon>Erysipelotrichales</taxon>
        <taxon>Erysipelotrichaceae</taxon>
        <taxon>Dubosiella</taxon>
    </lineage>
</organism>
<feature type="transmembrane region" description="Helical" evidence="12">
    <location>
        <begin position="180"/>
        <end position="200"/>
    </location>
</feature>
<evidence type="ECO:0000256" key="7">
    <source>
        <dbReference type="ARBA" id="ARBA00022692"/>
    </source>
</evidence>
<dbReference type="EMBL" id="MPKA01000050">
    <property type="protein sequence ID" value="OLU47396.1"/>
    <property type="molecule type" value="Genomic_DNA"/>
</dbReference>
<feature type="transmembrane region" description="Helical" evidence="12">
    <location>
        <begin position="374"/>
        <end position="395"/>
    </location>
</feature>
<evidence type="ECO:0000256" key="3">
    <source>
        <dbReference type="ARBA" id="ARBA00022475"/>
    </source>
</evidence>
<proteinExistence type="predicted"/>
<dbReference type="Gene3D" id="2.70.70.10">
    <property type="entry name" value="Glucose Permease (Domain IIA)"/>
    <property type="match status" value="1"/>
</dbReference>
<dbReference type="PROSITE" id="PS00371">
    <property type="entry name" value="PTS_EIIA_TYPE_1_HIS"/>
    <property type="match status" value="1"/>
</dbReference>
<evidence type="ECO:0000313" key="16">
    <source>
        <dbReference type="EMBL" id="OLU47396.1"/>
    </source>
</evidence>
<feature type="transmembrane region" description="Helical" evidence="12">
    <location>
        <begin position="300"/>
        <end position="321"/>
    </location>
</feature>
<feature type="transmembrane region" description="Helical" evidence="12">
    <location>
        <begin position="402"/>
        <end position="423"/>
    </location>
</feature>
<feature type="domain" description="PTS EIIB type-1" evidence="14">
    <location>
        <begin position="4"/>
        <end position="87"/>
    </location>
</feature>
<keyword evidence="4 16" id="KW-0762">Sugar transport</keyword>
<dbReference type="AlphaFoldDB" id="A0A1U7NPA0"/>
<dbReference type="SUPFAM" id="SSF51261">
    <property type="entry name" value="Duplicated hybrid motif"/>
    <property type="match status" value="1"/>
</dbReference>
<feature type="transmembrane region" description="Helical" evidence="12">
    <location>
        <begin position="341"/>
        <end position="362"/>
    </location>
</feature>
<evidence type="ECO:0000256" key="11">
    <source>
        <dbReference type="PROSITE-ProRule" id="PRU00421"/>
    </source>
</evidence>
<evidence type="ECO:0000256" key="6">
    <source>
        <dbReference type="ARBA" id="ARBA00022683"/>
    </source>
</evidence>
<evidence type="ECO:0000256" key="8">
    <source>
        <dbReference type="ARBA" id="ARBA00022777"/>
    </source>
</evidence>
<dbReference type="FunFam" id="2.70.70.10:FF:000001">
    <property type="entry name" value="PTS system glucose-specific IIA component"/>
    <property type="match status" value="1"/>
</dbReference>
<evidence type="ECO:0000256" key="5">
    <source>
        <dbReference type="ARBA" id="ARBA00022679"/>
    </source>
</evidence>
<dbReference type="GO" id="GO:0008982">
    <property type="term" value="F:protein-N(PI)-phosphohistidine-sugar phosphotransferase activity"/>
    <property type="evidence" value="ECO:0007669"/>
    <property type="project" value="InterPro"/>
</dbReference>
<evidence type="ECO:0000256" key="12">
    <source>
        <dbReference type="SAM" id="Phobius"/>
    </source>
</evidence>
<dbReference type="GO" id="GO:0009401">
    <property type="term" value="P:phosphoenolpyruvate-dependent sugar phosphotransferase system"/>
    <property type="evidence" value="ECO:0007669"/>
    <property type="project" value="UniProtKB-KW"/>
</dbReference>
<keyword evidence="3" id="KW-1003">Cell membrane</keyword>
<feature type="active site" description="Phosphocysteine intermediate; for EIIB activity" evidence="11">
    <location>
        <position position="26"/>
    </location>
</feature>
<dbReference type="OrthoDB" id="92465at2"/>
<evidence type="ECO:0000256" key="1">
    <source>
        <dbReference type="ARBA" id="ARBA00004651"/>
    </source>
</evidence>
<evidence type="ECO:0000259" key="13">
    <source>
        <dbReference type="PROSITE" id="PS51093"/>
    </source>
</evidence>
<dbReference type="InterPro" id="IPR011055">
    <property type="entry name" value="Dup_hybrid_motif"/>
</dbReference>
<dbReference type="InterPro" id="IPR001996">
    <property type="entry name" value="PTS_IIB_1"/>
</dbReference>
<dbReference type="Proteomes" id="UP000186705">
    <property type="component" value="Unassembled WGS sequence"/>
</dbReference>
<evidence type="ECO:0000313" key="17">
    <source>
        <dbReference type="Proteomes" id="UP000186705"/>
    </source>
</evidence>
<dbReference type="RefSeq" id="WP_076340828.1">
    <property type="nucleotide sequence ID" value="NZ_CAPDDE010000010.1"/>
</dbReference>
<dbReference type="InterPro" id="IPR013013">
    <property type="entry name" value="PTS_EIIC_1"/>
</dbReference>
<dbReference type="CDD" id="cd00212">
    <property type="entry name" value="PTS_IIB_glc"/>
    <property type="match status" value="1"/>
</dbReference>
<feature type="domain" description="PTS EIIC type-1" evidence="15">
    <location>
        <begin position="113"/>
        <end position="480"/>
    </location>
</feature>
<dbReference type="Pfam" id="PF00358">
    <property type="entry name" value="PTS_EIIA_1"/>
    <property type="match status" value="1"/>
</dbReference>
<keyword evidence="6" id="KW-0598">Phosphotransferase system</keyword>
<evidence type="ECO:0000256" key="4">
    <source>
        <dbReference type="ARBA" id="ARBA00022597"/>
    </source>
</evidence>
<dbReference type="FunFam" id="3.30.1360.60:FF:000001">
    <property type="entry name" value="PTS system glucose-specific IIBC component PtsG"/>
    <property type="match status" value="1"/>
</dbReference>
<dbReference type="GO" id="GO:0005886">
    <property type="term" value="C:plasma membrane"/>
    <property type="evidence" value="ECO:0007669"/>
    <property type="project" value="UniProtKB-SubCell"/>
</dbReference>
<sequence length="635" mass="67412">MTNLEIAKQIVDLLGGKENVSKTAHCMTRLRVSVKDVKRVDQKGLKNLDGVLGLVQEGEAIQIVLGPGKVKKVTDLCIEEFGLPKNSQDGSWEENKAKIKGAQKESKLKKVLKLISEIFVPLIPAIIAAGLFNGFASLLAQMMADGVVSGQFFTMLQLILSLLGSAFLGYFAIYTGIYAAQVFGATPAFGGMIGAISIGANLVEISKMVGLYNETEPLESILTTGKGGIIGVIFGVWILSIIEKKVRKHVPDVLDLIVTPFVSLLVTGVLFIFIIMPLAGVASDALVSGLTLIINSTHPLVRVLSGFLLAALFLPMVLLGLHHGLIPIYAIQLEQMGGVSLFPVLSMGGAGQVGAAIAIYLMAKKVGNERLKTIITGALPAGFLGVGEPLIYGVTLPLGKPFITAGIGAGFGGAYIMLTHVMANAWGPSGLVAIPLMQGVGSMLNFFIGLCISYVGGFVVTKMFVTQKDVREEEEVEIDGNAIPSSVQLMAPVNGECISLSDVNDPVFSNRMMGDGVAFRFTEDLIASPCHGKVCMIANTKHAIGLMNEDGVEVLIHIGLDTVDLKGKGFDILVQEGQIVETGTPLVRLDRSYLQSEGVDLTTPMIVTNSANMNVITYPNPDVKQGVTTVIQCEN</sequence>
<dbReference type="InterPro" id="IPR018113">
    <property type="entry name" value="PTrfase_EIIB_Cys"/>
</dbReference>
<feature type="transmembrane region" description="Helical" evidence="12">
    <location>
        <begin position="118"/>
        <end position="140"/>
    </location>
</feature>
<evidence type="ECO:0000256" key="9">
    <source>
        <dbReference type="ARBA" id="ARBA00022989"/>
    </source>
</evidence>
<dbReference type="GO" id="GO:0016301">
    <property type="term" value="F:kinase activity"/>
    <property type="evidence" value="ECO:0007669"/>
    <property type="project" value="UniProtKB-KW"/>
</dbReference>
<dbReference type="Pfam" id="PF02378">
    <property type="entry name" value="PTS_EIIC"/>
    <property type="match status" value="1"/>
</dbReference>
<accession>A0A1U7NPA0</accession>
<dbReference type="STRING" id="1862672.BO225_03105"/>
<protein>
    <submittedName>
        <fullName evidence="16">PTS glucose transporter subunit IIB</fullName>
    </submittedName>
</protein>
<dbReference type="InterPro" id="IPR003352">
    <property type="entry name" value="PTS_EIIC"/>
</dbReference>
<keyword evidence="7 12" id="KW-0812">Transmembrane</keyword>
<dbReference type="Pfam" id="PF00367">
    <property type="entry name" value="PTS_EIIB"/>
    <property type="match status" value="1"/>
</dbReference>
<dbReference type="PROSITE" id="PS51093">
    <property type="entry name" value="PTS_EIIA_TYPE_1"/>
    <property type="match status" value="1"/>
</dbReference>
<keyword evidence="9 12" id="KW-1133">Transmembrane helix</keyword>
<dbReference type="PROSITE" id="PS01035">
    <property type="entry name" value="PTS_EIIB_TYPE_1_CYS"/>
    <property type="match status" value="1"/>
</dbReference>
<dbReference type="Gene3D" id="3.30.1360.60">
    <property type="entry name" value="Glucose permease domain IIB"/>
    <property type="match status" value="1"/>
</dbReference>
<dbReference type="InterPro" id="IPR036878">
    <property type="entry name" value="Glu_permease_IIB"/>
</dbReference>
<keyword evidence="5" id="KW-0808">Transferase</keyword>
<feature type="transmembrane region" description="Helical" evidence="12">
    <location>
        <begin position="254"/>
        <end position="280"/>
    </location>
</feature>
<keyword evidence="8" id="KW-0418">Kinase</keyword>
<dbReference type="InterPro" id="IPR050558">
    <property type="entry name" value="PTS_Sugar-Specific_Components"/>
</dbReference>
<dbReference type="GO" id="GO:0090588">
    <property type="term" value="F:protein-phosphocysteine-N-acetylmuramate phosphotransferase system transporter activity"/>
    <property type="evidence" value="ECO:0007669"/>
    <property type="project" value="TreeGrafter"/>
</dbReference>
<dbReference type="PANTHER" id="PTHR30175:SF3">
    <property type="entry name" value="PTS SYSTEM N-ACETYLMURAMIC ACID-SPECIFIC EIIBC COMPONENT"/>
    <property type="match status" value="1"/>
</dbReference>
<dbReference type="PROSITE" id="PS51098">
    <property type="entry name" value="PTS_EIIB_TYPE_1"/>
    <property type="match status" value="1"/>
</dbReference>